<keyword evidence="1" id="KW-0732">Signal</keyword>
<dbReference type="AlphaFoldDB" id="A0A1G7FWB1"/>
<feature type="signal peptide" evidence="1">
    <location>
        <begin position="1"/>
        <end position="37"/>
    </location>
</feature>
<gene>
    <name evidence="2" type="ORF">SAMN05421855_102819</name>
</gene>
<keyword evidence="3" id="KW-1185">Reference proteome</keyword>
<dbReference type="Proteomes" id="UP000199321">
    <property type="component" value="Unassembled WGS sequence"/>
</dbReference>
<name>A0A1G7FWB1_9FLAO</name>
<dbReference type="STRING" id="227084.SAMN05421855_102819"/>
<sequence>MITSNRNKRIIFTMKNFNTLKKHFFLLAVLCSLGATSQVVIGDTTIDNGAIFQLKSDNKGLLIPNVALTSRYDVTTISSSLVEGLWVYNTASAGSGLNRVSPGFYFWDSSKWVRIYNDGYTVQFEQTSTVRSANTTTTYTIPGLDQSIVAPYTGTYEIHVTGYIAAPDRSNSSRESMVHGSYMLEIDNVKVGESNVTSNTKNAYNTGFQALGRQTTIVHYVDLTEGTTYNFKVRARLWQQENINPYSLNVSSLCGGPSTGYAFWGICSGPYNGNDGLTENAQDAYLTITLLTQY</sequence>
<protein>
    <submittedName>
        <fullName evidence="2">Uncharacterized protein</fullName>
    </submittedName>
</protein>
<dbReference type="EMBL" id="FNBA01000002">
    <property type="protein sequence ID" value="SDE80137.1"/>
    <property type="molecule type" value="Genomic_DNA"/>
</dbReference>
<proteinExistence type="predicted"/>
<evidence type="ECO:0000313" key="2">
    <source>
        <dbReference type="EMBL" id="SDE80137.1"/>
    </source>
</evidence>
<feature type="chain" id="PRO_5011678084" evidence="1">
    <location>
        <begin position="38"/>
        <end position="294"/>
    </location>
</feature>
<evidence type="ECO:0000313" key="3">
    <source>
        <dbReference type="Proteomes" id="UP000199321"/>
    </source>
</evidence>
<reference evidence="2 3" key="1">
    <citation type="submission" date="2016-10" db="EMBL/GenBank/DDBJ databases">
        <authorList>
            <person name="de Groot N.N."/>
        </authorList>
    </citation>
    <scope>NUCLEOTIDE SEQUENCE [LARGE SCALE GENOMIC DNA]</scope>
    <source>
        <strain evidence="2 3">DSM 16195</strain>
    </source>
</reference>
<accession>A0A1G7FWB1</accession>
<organism evidence="2 3">
    <name type="scientific">Ulvibacter litoralis</name>
    <dbReference type="NCBI Taxonomy" id="227084"/>
    <lineage>
        <taxon>Bacteria</taxon>
        <taxon>Pseudomonadati</taxon>
        <taxon>Bacteroidota</taxon>
        <taxon>Flavobacteriia</taxon>
        <taxon>Flavobacteriales</taxon>
        <taxon>Flavobacteriaceae</taxon>
        <taxon>Ulvibacter</taxon>
    </lineage>
</organism>
<evidence type="ECO:0000256" key="1">
    <source>
        <dbReference type="SAM" id="SignalP"/>
    </source>
</evidence>